<evidence type="ECO:0000313" key="2">
    <source>
        <dbReference type="Proteomes" id="UP000229884"/>
    </source>
</evidence>
<protein>
    <submittedName>
        <fullName evidence="1">Uncharacterized protein</fullName>
    </submittedName>
</protein>
<gene>
    <name evidence="1" type="ORF">CTM58_11775</name>
</gene>
<name>A0A2M8TR21_PREIN</name>
<dbReference type="Proteomes" id="UP000229884">
    <property type="component" value="Unassembled WGS sequence"/>
</dbReference>
<accession>A0A2M8TR21</accession>
<dbReference type="EMBL" id="PENG01000002">
    <property type="protein sequence ID" value="PJI26389.1"/>
    <property type="molecule type" value="Genomic_DNA"/>
</dbReference>
<reference evidence="1 2" key="1">
    <citation type="submission" date="2017-11" db="EMBL/GenBank/DDBJ databases">
        <title>Genome sequencing of Prevotella intermedia KCOM 2832.</title>
        <authorList>
            <person name="Kook J.-K."/>
            <person name="Park S.-N."/>
            <person name="Lim Y.K."/>
        </authorList>
    </citation>
    <scope>NUCLEOTIDE SEQUENCE [LARGE SCALE GENOMIC DNA]</scope>
    <source>
        <strain evidence="1 2">KCOM 2832</strain>
    </source>
</reference>
<comment type="caution">
    <text evidence="1">The sequence shown here is derived from an EMBL/GenBank/DDBJ whole genome shotgun (WGS) entry which is preliminary data.</text>
</comment>
<dbReference type="AlphaFoldDB" id="A0A2M8TR21"/>
<organism evidence="1 2">
    <name type="scientific">Prevotella intermedia</name>
    <dbReference type="NCBI Taxonomy" id="28131"/>
    <lineage>
        <taxon>Bacteria</taxon>
        <taxon>Pseudomonadati</taxon>
        <taxon>Bacteroidota</taxon>
        <taxon>Bacteroidia</taxon>
        <taxon>Bacteroidales</taxon>
        <taxon>Prevotellaceae</taxon>
        <taxon>Prevotella</taxon>
    </lineage>
</organism>
<proteinExistence type="predicted"/>
<sequence length="62" mass="7444">MQSISVLLGCKSKPSEAPLQEMRISREIERRQEKRPKEIRLCYCGNEMRCRLVPFIILLFYR</sequence>
<evidence type="ECO:0000313" key="1">
    <source>
        <dbReference type="EMBL" id="PJI26389.1"/>
    </source>
</evidence>